<reference evidence="1 2" key="1">
    <citation type="submission" date="2015-12" db="EMBL/GenBank/DDBJ databases">
        <title>The genome of Folsomia candida.</title>
        <authorList>
            <person name="Faddeeva A."/>
            <person name="Derks M.F."/>
            <person name="Anvar Y."/>
            <person name="Smit S."/>
            <person name="Van Straalen N."/>
            <person name="Roelofs D."/>
        </authorList>
    </citation>
    <scope>NUCLEOTIDE SEQUENCE [LARGE SCALE GENOMIC DNA]</scope>
    <source>
        <strain evidence="1 2">VU population</strain>
        <tissue evidence="1">Whole body</tissue>
    </source>
</reference>
<protein>
    <submittedName>
        <fullName evidence="1">Uncharacterized protein</fullName>
    </submittedName>
</protein>
<dbReference type="EMBL" id="LNIX01000001">
    <property type="protein sequence ID" value="OXA64233.1"/>
    <property type="molecule type" value="Genomic_DNA"/>
</dbReference>
<organism evidence="1 2">
    <name type="scientific">Folsomia candida</name>
    <name type="common">Springtail</name>
    <dbReference type="NCBI Taxonomy" id="158441"/>
    <lineage>
        <taxon>Eukaryota</taxon>
        <taxon>Metazoa</taxon>
        <taxon>Ecdysozoa</taxon>
        <taxon>Arthropoda</taxon>
        <taxon>Hexapoda</taxon>
        <taxon>Collembola</taxon>
        <taxon>Entomobryomorpha</taxon>
        <taxon>Isotomoidea</taxon>
        <taxon>Isotomidae</taxon>
        <taxon>Proisotominae</taxon>
        <taxon>Folsomia</taxon>
    </lineage>
</organism>
<comment type="caution">
    <text evidence="1">The sequence shown here is derived from an EMBL/GenBank/DDBJ whole genome shotgun (WGS) entry which is preliminary data.</text>
</comment>
<proteinExistence type="predicted"/>
<dbReference type="AlphaFoldDB" id="A0A226F373"/>
<gene>
    <name evidence="1" type="ORF">Fcan01_02517</name>
</gene>
<evidence type="ECO:0000313" key="1">
    <source>
        <dbReference type="EMBL" id="OXA64233.1"/>
    </source>
</evidence>
<dbReference type="Proteomes" id="UP000198287">
    <property type="component" value="Unassembled WGS sequence"/>
</dbReference>
<sequence>MELNYEILNLQTLPVVPIHRREIVVRGPAPPFCRVLTVPERRGANVDGGVEAIKNTFYGIARPAEQIVENAPIYSNPEILSQEPPSYNRDPPLCQAERDVAVDMIQRAGPDGIDVLGRDLQLVWMPKCPRGWGQSVKRVSDQLSVKRAVGVRKNGSFNYKYDPICTYLDCFNYIGTRVAEENPKCVLHKGPYTGFVVFEYEILSHPPLSVLQTIEHRFVSFTYLNDSTREEHMRIGMQNFTQSLGQEVRRQFFNAREDAEKTYALWKTSAMFMQLHSPSSFRYKGVSISLAIGLEDQLKQELRTRYGLQLEVTAILQDEGESRKISFPFGIEARETDKLADLVSSTHGALYVICDDKIMYGGQCIDKGGCLHRATDLNDTINNYKRLTGGNPQLIPIASVQKGVKSRNLFKMESHLHVALYLAYLFRLRNPFHQNYQLYHPYSINKETNSNFDNLSWNMIQQFVFRKFGVKIELCHA</sequence>
<accession>A0A226F373</accession>
<evidence type="ECO:0000313" key="2">
    <source>
        <dbReference type="Proteomes" id="UP000198287"/>
    </source>
</evidence>
<keyword evidence="2" id="KW-1185">Reference proteome</keyword>
<name>A0A226F373_FOLCA</name>